<reference evidence="1" key="1">
    <citation type="journal article" date="2014" name="Genome Announc.">
        <title>Draft genome sequences of the altered schaedler flora, a defined bacterial community from gnotobiotic mice.</title>
        <authorList>
            <person name="Wannemuehler M.J."/>
            <person name="Overstreet A.M."/>
            <person name="Ward D.V."/>
            <person name="Phillips G.J."/>
        </authorList>
    </citation>
    <scope>NUCLEOTIDE SEQUENCE</scope>
    <source>
        <strain evidence="1">ASF457</strain>
    </source>
</reference>
<dbReference type="Proteomes" id="UP000017429">
    <property type="component" value="Chromosome"/>
</dbReference>
<name>A0AA97LT78_9BACT</name>
<protein>
    <recommendedName>
        <fullName evidence="3">Type VI secretion protein VgrG</fullName>
    </recommendedName>
</protein>
<dbReference type="EMBL" id="CP097562">
    <property type="protein sequence ID" value="USF25070.1"/>
    <property type="molecule type" value="Genomic_DNA"/>
</dbReference>
<evidence type="ECO:0000313" key="2">
    <source>
        <dbReference type="Proteomes" id="UP000017429"/>
    </source>
</evidence>
<dbReference type="RefSeq" id="WP_076654238.1">
    <property type="nucleotide sequence ID" value="NZ_CP097562.1"/>
</dbReference>
<organism evidence="1 2">
    <name type="scientific">Mucispirillum schaedleri ASF457</name>
    <dbReference type="NCBI Taxonomy" id="1379858"/>
    <lineage>
        <taxon>Bacteria</taxon>
        <taxon>Pseudomonadati</taxon>
        <taxon>Deferribacterota</taxon>
        <taxon>Deferribacteres</taxon>
        <taxon>Deferribacterales</taxon>
        <taxon>Mucispirillaceae</taxon>
        <taxon>Mucispirillum</taxon>
    </lineage>
</organism>
<reference evidence="1" key="3">
    <citation type="submission" date="2022-06" db="EMBL/GenBank/DDBJ databases">
        <title>Resources to Facilitate Use of the Altered Schaedler Flora (ASF) Mouse Model to Study Microbiome Function.</title>
        <authorList>
            <person name="Proctor A."/>
            <person name="Parvinroo S."/>
            <person name="Richie T."/>
            <person name="Jia X."/>
            <person name="Lee S.T.M."/>
            <person name="Karp P.D."/>
            <person name="Paley S."/>
            <person name="Kostic A.D."/>
            <person name="Pierre J.F."/>
            <person name="Wannemuehler M.J."/>
            <person name="Phillips G.J."/>
        </authorList>
    </citation>
    <scope>NUCLEOTIDE SEQUENCE</scope>
    <source>
        <strain evidence="1">ASF457</strain>
    </source>
</reference>
<keyword evidence="2" id="KW-1185">Reference proteome</keyword>
<sequence length="104" mass="11605">MLNNNKENNCNRYMDLYSKQNVTITSDEHTSLVSDSMNMEINTSCDIAAQEFNINTHSSFIINIGDDASITSDGSSMTFKISEVELLLDSEGLTLNKGKFNIKK</sequence>
<evidence type="ECO:0000313" key="1">
    <source>
        <dbReference type="EMBL" id="USF25070.1"/>
    </source>
</evidence>
<accession>A0AA97LT78</accession>
<proteinExistence type="predicted"/>
<dbReference type="KEGG" id="msch:N508_002165"/>
<gene>
    <name evidence="1" type="ORF">N508_002165</name>
</gene>
<reference evidence="1" key="2">
    <citation type="submission" date="2022-05" db="EMBL/GenBank/DDBJ databases">
        <authorList>
            <person name="Proctor A.L."/>
            <person name="Phillips G.J."/>
            <person name="Wannemuehler M.J."/>
        </authorList>
    </citation>
    <scope>NUCLEOTIDE SEQUENCE</scope>
    <source>
        <strain evidence="1">ASF457</strain>
    </source>
</reference>
<evidence type="ECO:0008006" key="3">
    <source>
        <dbReference type="Google" id="ProtNLM"/>
    </source>
</evidence>
<dbReference type="AlphaFoldDB" id="A0AA97LT78"/>